<name>A0A2J7Q477_9NEOP</name>
<dbReference type="InterPro" id="IPR036691">
    <property type="entry name" value="Endo/exonu/phosph_ase_sf"/>
</dbReference>
<organism evidence="1 2">
    <name type="scientific">Cryptotermes secundus</name>
    <dbReference type="NCBI Taxonomy" id="105785"/>
    <lineage>
        <taxon>Eukaryota</taxon>
        <taxon>Metazoa</taxon>
        <taxon>Ecdysozoa</taxon>
        <taxon>Arthropoda</taxon>
        <taxon>Hexapoda</taxon>
        <taxon>Insecta</taxon>
        <taxon>Pterygota</taxon>
        <taxon>Neoptera</taxon>
        <taxon>Polyneoptera</taxon>
        <taxon>Dictyoptera</taxon>
        <taxon>Blattodea</taxon>
        <taxon>Blattoidea</taxon>
        <taxon>Termitoidae</taxon>
        <taxon>Kalotermitidae</taxon>
        <taxon>Cryptotermitinae</taxon>
        <taxon>Cryptotermes</taxon>
    </lineage>
</organism>
<accession>A0A2J7Q477</accession>
<dbReference type="InParanoid" id="A0A2J7Q477"/>
<protein>
    <recommendedName>
        <fullName evidence="3">Endonuclease/exonuclease/phosphatase domain-containing protein</fullName>
    </recommendedName>
</protein>
<gene>
    <name evidence="1" type="ORF">B7P43_G13184</name>
</gene>
<evidence type="ECO:0008006" key="3">
    <source>
        <dbReference type="Google" id="ProtNLM"/>
    </source>
</evidence>
<proteinExistence type="predicted"/>
<evidence type="ECO:0000313" key="1">
    <source>
        <dbReference type="EMBL" id="PNF23384.1"/>
    </source>
</evidence>
<evidence type="ECO:0000313" key="2">
    <source>
        <dbReference type="Proteomes" id="UP000235965"/>
    </source>
</evidence>
<reference evidence="1 2" key="1">
    <citation type="submission" date="2017-12" db="EMBL/GenBank/DDBJ databases">
        <title>Hemimetabolous genomes reveal molecular basis of termite eusociality.</title>
        <authorList>
            <person name="Harrison M.C."/>
            <person name="Jongepier E."/>
            <person name="Robertson H.M."/>
            <person name="Arning N."/>
            <person name="Bitard-Feildel T."/>
            <person name="Chao H."/>
            <person name="Childers C.P."/>
            <person name="Dinh H."/>
            <person name="Doddapaneni H."/>
            <person name="Dugan S."/>
            <person name="Gowin J."/>
            <person name="Greiner C."/>
            <person name="Han Y."/>
            <person name="Hu H."/>
            <person name="Hughes D.S.T."/>
            <person name="Huylmans A.-K."/>
            <person name="Kemena C."/>
            <person name="Kremer L.P.M."/>
            <person name="Lee S.L."/>
            <person name="Lopez-Ezquerra A."/>
            <person name="Mallet L."/>
            <person name="Monroy-Kuhn J.M."/>
            <person name="Moser A."/>
            <person name="Murali S.C."/>
            <person name="Muzny D.M."/>
            <person name="Otani S."/>
            <person name="Piulachs M.-D."/>
            <person name="Poelchau M."/>
            <person name="Qu J."/>
            <person name="Schaub F."/>
            <person name="Wada-Katsumata A."/>
            <person name="Worley K.C."/>
            <person name="Xie Q."/>
            <person name="Ylla G."/>
            <person name="Poulsen M."/>
            <person name="Gibbs R.A."/>
            <person name="Schal C."/>
            <person name="Richards S."/>
            <person name="Belles X."/>
            <person name="Korb J."/>
            <person name="Bornberg-Bauer E."/>
        </authorList>
    </citation>
    <scope>NUCLEOTIDE SEQUENCE [LARGE SCALE GENOMIC DNA]</scope>
    <source>
        <tissue evidence="1">Whole body</tissue>
    </source>
</reference>
<sequence>MHTKTRAWTDPLDKGPKLKKMDMRFDTWNVRNMAGSLRAVAEEMLKCKLDLAGVQKVRWDGGGTAPAGEYTFFYGKGNENYKLGIGFFVHWRIVLAVKRVEFISDRISYNTKRSQVGPKGHEVTRRWRKLHNEELHNLYSFMGIIRMIKSRRMRWAGSVARIGEKRNAYRILVGKPDRKMLLGRPRRRWVDNIKLDLR</sequence>
<dbReference type="EMBL" id="NEVH01018390">
    <property type="protein sequence ID" value="PNF23384.1"/>
    <property type="molecule type" value="Genomic_DNA"/>
</dbReference>
<dbReference type="SUPFAM" id="SSF56219">
    <property type="entry name" value="DNase I-like"/>
    <property type="match status" value="1"/>
</dbReference>
<dbReference type="AlphaFoldDB" id="A0A2J7Q477"/>
<dbReference type="Proteomes" id="UP000235965">
    <property type="component" value="Unassembled WGS sequence"/>
</dbReference>
<comment type="caution">
    <text evidence="1">The sequence shown here is derived from an EMBL/GenBank/DDBJ whole genome shotgun (WGS) entry which is preliminary data.</text>
</comment>
<keyword evidence="2" id="KW-1185">Reference proteome</keyword>